<protein>
    <recommendedName>
        <fullName evidence="3">ATP-binding protein</fullName>
    </recommendedName>
</protein>
<gene>
    <name evidence="1" type="ORF">SAMN05216302_10812</name>
</gene>
<name>A0A1I4HF87_9PROT</name>
<dbReference type="Proteomes" id="UP000199533">
    <property type="component" value="Unassembled WGS sequence"/>
</dbReference>
<dbReference type="RefSeq" id="WP_090703793.1">
    <property type="nucleotide sequence ID" value="NZ_FOSP01000081.1"/>
</dbReference>
<dbReference type="EMBL" id="FOSP01000081">
    <property type="protein sequence ID" value="SFL40774.1"/>
    <property type="molecule type" value="Genomic_DNA"/>
</dbReference>
<evidence type="ECO:0008006" key="3">
    <source>
        <dbReference type="Google" id="ProtNLM"/>
    </source>
</evidence>
<keyword evidence="2" id="KW-1185">Reference proteome</keyword>
<organism evidence="1 2">
    <name type="scientific">Nitrosomonas aestuarii</name>
    <dbReference type="NCBI Taxonomy" id="52441"/>
    <lineage>
        <taxon>Bacteria</taxon>
        <taxon>Pseudomonadati</taxon>
        <taxon>Pseudomonadota</taxon>
        <taxon>Betaproteobacteria</taxon>
        <taxon>Nitrosomonadales</taxon>
        <taxon>Nitrosomonadaceae</taxon>
        <taxon>Nitrosomonas</taxon>
    </lineage>
</organism>
<dbReference type="OrthoDB" id="110640at2"/>
<dbReference type="AlphaFoldDB" id="A0A1I4HF87"/>
<evidence type="ECO:0000313" key="1">
    <source>
        <dbReference type="EMBL" id="SFL40774.1"/>
    </source>
</evidence>
<sequence length="609" mass="66721">MIENNISDENIRNNVANVANVAGLNLEDAYDPKNEAIENALKVINETLAVCKDDPGKLLADEFLKAYEFVKKADKEKGAEIRVRIKREKPSGVLMSAIDESTSPKEGGNGDNVASELIDIVTTKGSLFYDQKTERGYITADIDGVSATMALNGKQFTEWISYQYYSTTGQSANEASIKQAKFALCGIAKYDGKQERIHLRVADHNGGHYIFLADEQLRAVAVFPTGWRIVDDPPVKFWKPGAMQALPIPEQGGDIDQLWKFINVNENDRPLVLAWILESFRSETPKPVLSLCGTQGSAKSSTQNKIRQLIDNSAVNLRAAPKSVQDIFVSAGCNWLISYENLSHLSAQIQDALCTLATGGGFASRTLYSDDDETVIDAKRPIIINSIPSVITAQDLTDRAICLELQRINYKEEVQLDKEWQAVLPSIFGGILDLFVKTIRKIPEVKLINPPRMADFTKLGEAMMQAQGKPSGAFTALYRANLNEGVSRAMESSPAAVALRELVQKSPDDGTVFHGTVQGLLQKLVEHRHDSENWPRSARGLSDVLRRQTPALALLGISVLIGSGVQRIGGERGIPVTIKSTQGGNIGNVGNVISELSVRKNNFAESVRI</sequence>
<accession>A0A1I4HF87</accession>
<evidence type="ECO:0000313" key="2">
    <source>
        <dbReference type="Proteomes" id="UP000199533"/>
    </source>
</evidence>
<proteinExistence type="predicted"/>
<reference evidence="2" key="1">
    <citation type="submission" date="2016-10" db="EMBL/GenBank/DDBJ databases">
        <authorList>
            <person name="Varghese N."/>
            <person name="Submissions S."/>
        </authorList>
    </citation>
    <scope>NUCLEOTIDE SEQUENCE [LARGE SCALE GENOMIC DNA]</scope>
    <source>
        <strain evidence="2">Nm69</strain>
    </source>
</reference>
<dbReference type="STRING" id="52441.SAMN05216302_10812"/>